<keyword evidence="4" id="KW-1003">Cell membrane</keyword>
<accession>A0A286RCS0</accession>
<feature type="transmembrane region" description="Helical" evidence="9">
    <location>
        <begin position="32"/>
        <end position="50"/>
    </location>
</feature>
<evidence type="ECO:0000256" key="7">
    <source>
        <dbReference type="ARBA" id="ARBA00022989"/>
    </source>
</evidence>
<comment type="subcellular location">
    <subcellularLocation>
        <location evidence="1">Cell membrane</location>
        <topology evidence="1">Multi-pass membrane protein</topology>
    </subcellularLocation>
</comment>
<evidence type="ECO:0000256" key="9">
    <source>
        <dbReference type="SAM" id="Phobius"/>
    </source>
</evidence>
<dbReference type="GO" id="GO:0005886">
    <property type="term" value="C:plasma membrane"/>
    <property type="evidence" value="ECO:0007669"/>
    <property type="project" value="UniProtKB-SubCell"/>
</dbReference>
<name>A0A286RCS0_9BACT</name>
<dbReference type="AlphaFoldDB" id="A0A286RCS0"/>
<evidence type="ECO:0000313" key="12">
    <source>
        <dbReference type="Proteomes" id="UP000215086"/>
    </source>
</evidence>
<dbReference type="OrthoDB" id="9806929at2"/>
<keyword evidence="6" id="KW-0283">Flagellar rotation</keyword>
<dbReference type="GO" id="GO:0071978">
    <property type="term" value="P:bacterial-type flagellum-dependent swarming motility"/>
    <property type="evidence" value="ECO:0007669"/>
    <property type="project" value="InterPro"/>
</dbReference>
<keyword evidence="11" id="KW-0282">Flagellum</keyword>
<feature type="transmembrane region" description="Helical" evidence="9">
    <location>
        <begin position="7"/>
        <end position="26"/>
    </location>
</feature>
<keyword evidence="11" id="KW-0966">Cell projection</keyword>
<organism evidence="11 12">
    <name type="scientific">Thermogutta terrifontis</name>
    <dbReference type="NCBI Taxonomy" id="1331910"/>
    <lineage>
        <taxon>Bacteria</taxon>
        <taxon>Pseudomonadati</taxon>
        <taxon>Planctomycetota</taxon>
        <taxon>Planctomycetia</taxon>
        <taxon>Pirellulales</taxon>
        <taxon>Thermoguttaceae</taxon>
        <taxon>Thermogutta</taxon>
    </lineage>
</organism>
<dbReference type="GO" id="GO:0006935">
    <property type="term" value="P:chemotaxis"/>
    <property type="evidence" value="ECO:0007669"/>
    <property type="project" value="InterPro"/>
</dbReference>
<proteinExistence type="inferred from homology"/>
<evidence type="ECO:0000256" key="2">
    <source>
        <dbReference type="ARBA" id="ARBA00008038"/>
    </source>
</evidence>
<dbReference type="InterPro" id="IPR002898">
    <property type="entry name" value="MotA_ExbB_proton_chnl"/>
</dbReference>
<dbReference type="EMBL" id="CP018477">
    <property type="protein sequence ID" value="ASV73707.1"/>
    <property type="molecule type" value="Genomic_DNA"/>
</dbReference>
<dbReference type="InterPro" id="IPR000540">
    <property type="entry name" value="Flag_MotA_CS"/>
</dbReference>
<feature type="transmembrane region" description="Helical" evidence="9">
    <location>
        <begin position="153"/>
        <end position="171"/>
    </location>
</feature>
<evidence type="ECO:0000256" key="5">
    <source>
        <dbReference type="ARBA" id="ARBA00022692"/>
    </source>
</evidence>
<sequence length="260" mass="27778">MDIASVIGILGGFLLIVVSIAIAPGASAKAFIDYPSIVMVLGGAIAALLTSMPLRDVLKIGGVIKKVFFNKSDDVSALIQQIVSLAETARRDGLLALENRLPEISDPFIVLGVQMAVDGTRPEVMEDILRTEMDAVAARHQTGKLIFDQIGKFSPAFGMIGTLVGLIIMLGNMSDPNAIGPGMAVALLTTLYGAIVANVVALPMAEKLAHLSREEQIRMEIVVRGIMAIQAGENPRVIEQKLRTFVPPKARKQQEQKKAA</sequence>
<dbReference type="PANTHER" id="PTHR30433">
    <property type="entry name" value="CHEMOTAXIS PROTEIN MOTA"/>
    <property type="match status" value="1"/>
</dbReference>
<dbReference type="KEGG" id="ttf:THTE_1105"/>
<feature type="transmembrane region" description="Helical" evidence="9">
    <location>
        <begin position="183"/>
        <end position="205"/>
    </location>
</feature>
<keyword evidence="11" id="KW-0969">Cilium</keyword>
<keyword evidence="5 9" id="KW-0812">Transmembrane</keyword>
<reference evidence="11 12" key="1">
    <citation type="journal article" name="Front. Microbiol.">
        <title>Sugar Metabolism of the First Thermophilic Planctomycete Thermogutta terrifontis: Comparative Genomic and Transcriptomic Approaches.</title>
        <authorList>
            <person name="Elcheninov A.G."/>
            <person name="Menzel P."/>
            <person name="Gudbergsdottir S.R."/>
            <person name="Slesarev A.I."/>
            <person name="Kadnikov V.V."/>
            <person name="Krogh A."/>
            <person name="Bonch-Osmolovskaya E.A."/>
            <person name="Peng X."/>
            <person name="Kublanov I.V."/>
        </authorList>
    </citation>
    <scope>NUCLEOTIDE SEQUENCE [LARGE SCALE GENOMIC DNA]</scope>
    <source>
        <strain evidence="11 12">R1</strain>
    </source>
</reference>
<evidence type="ECO:0000256" key="3">
    <source>
        <dbReference type="ARBA" id="ARBA00022448"/>
    </source>
</evidence>
<evidence type="ECO:0000313" key="11">
    <source>
        <dbReference type="EMBL" id="ASV73707.1"/>
    </source>
</evidence>
<evidence type="ECO:0000256" key="1">
    <source>
        <dbReference type="ARBA" id="ARBA00004651"/>
    </source>
</evidence>
<keyword evidence="12" id="KW-1185">Reference proteome</keyword>
<evidence type="ECO:0000256" key="8">
    <source>
        <dbReference type="ARBA" id="ARBA00023136"/>
    </source>
</evidence>
<comment type="similarity">
    <text evidence="2">Belongs to the MotA family.</text>
</comment>
<gene>
    <name evidence="11" type="ORF">THTE_1105</name>
</gene>
<evidence type="ECO:0000259" key="10">
    <source>
        <dbReference type="Pfam" id="PF01618"/>
    </source>
</evidence>
<keyword evidence="8 9" id="KW-0472">Membrane</keyword>
<dbReference type="RefSeq" id="WP_095414234.1">
    <property type="nucleotide sequence ID" value="NZ_CP018477.1"/>
</dbReference>
<keyword evidence="3" id="KW-0813">Transport</keyword>
<evidence type="ECO:0000256" key="6">
    <source>
        <dbReference type="ARBA" id="ARBA00022779"/>
    </source>
</evidence>
<feature type="domain" description="MotA/TolQ/ExbB proton channel" evidence="10">
    <location>
        <begin position="103"/>
        <end position="220"/>
    </location>
</feature>
<dbReference type="Pfam" id="PF01618">
    <property type="entry name" value="MotA_ExbB"/>
    <property type="match status" value="1"/>
</dbReference>
<protein>
    <submittedName>
        <fullName evidence="11">Flagellar motor rotation protein MotA</fullName>
    </submittedName>
</protein>
<dbReference type="Proteomes" id="UP000215086">
    <property type="component" value="Chromosome"/>
</dbReference>
<keyword evidence="7 9" id="KW-1133">Transmembrane helix</keyword>
<evidence type="ECO:0000256" key="4">
    <source>
        <dbReference type="ARBA" id="ARBA00022475"/>
    </source>
</evidence>
<dbReference type="PANTHER" id="PTHR30433:SF2">
    <property type="entry name" value="MOTILITY PROTEIN A"/>
    <property type="match status" value="1"/>
</dbReference>
<dbReference type="PROSITE" id="PS01307">
    <property type="entry name" value="MOTA"/>
    <property type="match status" value="1"/>
</dbReference>
<dbReference type="InterPro" id="IPR047055">
    <property type="entry name" value="MotA-like"/>
</dbReference>